<evidence type="ECO:0000313" key="13">
    <source>
        <dbReference type="EMBL" id="TWU05934.1"/>
    </source>
</evidence>
<feature type="domain" description="AAA" evidence="12">
    <location>
        <begin position="597"/>
        <end position="709"/>
    </location>
</feature>
<dbReference type="InterPro" id="IPR025669">
    <property type="entry name" value="AAA_dom"/>
</dbReference>
<keyword evidence="5 13" id="KW-0418">Kinase</keyword>
<gene>
    <name evidence="13" type="ORF">Pla52n_16500</name>
</gene>
<keyword evidence="4" id="KW-0547">Nucleotide-binding</keyword>
<evidence type="ECO:0000256" key="9">
    <source>
        <dbReference type="SAM" id="Coils"/>
    </source>
</evidence>
<dbReference type="Gene3D" id="3.40.50.300">
    <property type="entry name" value="P-loop containing nucleotide triphosphate hydrolases"/>
    <property type="match status" value="1"/>
</dbReference>
<dbReference type="PANTHER" id="PTHR32309:SF13">
    <property type="entry name" value="FERRIC ENTEROBACTIN TRANSPORT PROTEIN FEPE"/>
    <property type="match status" value="1"/>
</dbReference>
<dbReference type="Pfam" id="PF13614">
    <property type="entry name" value="AAA_31"/>
    <property type="match status" value="1"/>
</dbReference>
<evidence type="ECO:0000256" key="4">
    <source>
        <dbReference type="ARBA" id="ARBA00022741"/>
    </source>
</evidence>
<feature type="coiled-coil region" evidence="9">
    <location>
        <begin position="338"/>
        <end position="365"/>
    </location>
</feature>
<dbReference type="InterPro" id="IPR050445">
    <property type="entry name" value="Bact_polysacc_biosynth/exp"/>
</dbReference>
<evidence type="ECO:0000256" key="7">
    <source>
        <dbReference type="ARBA" id="ARBA00023137"/>
    </source>
</evidence>
<dbReference type="RefSeq" id="WP_146519100.1">
    <property type="nucleotide sequence ID" value="NZ_CP151726.1"/>
</dbReference>
<dbReference type="PANTHER" id="PTHR32309">
    <property type="entry name" value="TYROSINE-PROTEIN KINASE"/>
    <property type="match status" value="1"/>
</dbReference>
<comment type="caution">
    <text evidence="13">The sequence shown here is derived from an EMBL/GenBank/DDBJ whole genome shotgun (WGS) entry which is preliminary data.</text>
</comment>
<keyword evidence="11" id="KW-1133">Transmembrane helix</keyword>
<feature type="transmembrane region" description="Helical" evidence="11">
    <location>
        <begin position="33"/>
        <end position="52"/>
    </location>
</feature>
<dbReference type="AlphaFoldDB" id="A0A5C6B601"/>
<evidence type="ECO:0000256" key="10">
    <source>
        <dbReference type="SAM" id="MobiDB-lite"/>
    </source>
</evidence>
<sequence length="840" mass="92483">MLEQDIHQINDAAAGEDLPGLSGESMLTVLWRFKWLLVIFTAVGLGVGYWVYQRKPTTYMASSKLMFRSDKPLILNSQTGVMEGGIPSGNIMQSVITSDSIMASVAQDPALTLLPSMTGKSVAQIAATIRSGVRFQTITNAADSRDRMIASLSFEGGDPALCVAAVNVMSAAISDHFDAERESQLDNLGKLVNQAYNDLLPKYEELVEEYHEFQENSPLKWDKDRQVINPHRERQLRLQAEREDLESEAMKYERELKTADLIRQQNPDPIMVAQMIGGSAGLGDPNRFSEIQSPMAANVLGLGDDLELERLGVEQQLVPLETERAELISQFGDNHPQVVSITSKIENIRRRLNELESQKAARQAQLRAEIKTTDINTLRLKERQERASSFVAAYMGGLAQRLTVLQEDMRELDQKIATEEALADQLHKAENTDKAFNRKMDFLKGMLDELDQRIEELDLANTNGGIVVEPLLNTGNAYVTGPDLKKDLILFGMLGLGLSGLMAMLFEAGAKMFRSAEEIQKELRLPVLSHIPLDESRVQQGKTVMDKELSRLDPKLSVVHRPYSSSAEAIRGIRTALFFDRRAYDSKVFQITSPLPGDGKSTIAANIGCSIAQSGKKVLLIDLDLRSPRMSLRFNLQSDVGLTNVLNGEMSPGAAVHETPIENLDIMACGPLPANPAEALTIAELSDVFDWARANYDFVIVDTPPLLMVSDPAVVTTYVDAAMLVMRIRRRCKPNAKESVAMLRSAGVRIVGVVVNKIDEVSGSASYKASASGSYQSIGYGYGDKYRQRYQKEANATDTYIVKGKSDEAPTVVAPPDVSPTLITGSTNAESTPDESYSSR</sequence>
<feature type="transmembrane region" description="Helical" evidence="11">
    <location>
        <begin position="488"/>
        <end position="506"/>
    </location>
</feature>
<comment type="catalytic activity">
    <reaction evidence="8">
        <text>L-tyrosyl-[protein] + ATP = O-phospho-L-tyrosyl-[protein] + ADP + H(+)</text>
        <dbReference type="Rhea" id="RHEA:10596"/>
        <dbReference type="Rhea" id="RHEA-COMP:10136"/>
        <dbReference type="Rhea" id="RHEA-COMP:20101"/>
        <dbReference type="ChEBI" id="CHEBI:15378"/>
        <dbReference type="ChEBI" id="CHEBI:30616"/>
        <dbReference type="ChEBI" id="CHEBI:46858"/>
        <dbReference type="ChEBI" id="CHEBI:61978"/>
        <dbReference type="ChEBI" id="CHEBI:456216"/>
        <dbReference type="EC" id="2.7.10.2"/>
    </reaction>
</comment>
<dbReference type="GO" id="GO:0005886">
    <property type="term" value="C:plasma membrane"/>
    <property type="evidence" value="ECO:0007669"/>
    <property type="project" value="TreeGrafter"/>
</dbReference>
<organism evidence="13 14">
    <name type="scientific">Stieleria varia</name>
    <dbReference type="NCBI Taxonomy" id="2528005"/>
    <lineage>
        <taxon>Bacteria</taxon>
        <taxon>Pseudomonadati</taxon>
        <taxon>Planctomycetota</taxon>
        <taxon>Planctomycetia</taxon>
        <taxon>Pirellulales</taxon>
        <taxon>Pirellulaceae</taxon>
        <taxon>Stieleria</taxon>
    </lineage>
</organism>
<feature type="coiled-coil region" evidence="9">
    <location>
        <begin position="235"/>
        <end position="262"/>
    </location>
</feature>
<dbReference type="EC" id="2.7.10.2" evidence="2"/>
<name>A0A5C6B601_9BACT</name>
<dbReference type="InterPro" id="IPR005702">
    <property type="entry name" value="Wzc-like_C"/>
</dbReference>
<feature type="compositionally biased region" description="Polar residues" evidence="10">
    <location>
        <begin position="821"/>
        <end position="840"/>
    </location>
</feature>
<keyword evidence="7" id="KW-0829">Tyrosine-protein kinase</keyword>
<dbReference type="InterPro" id="IPR027417">
    <property type="entry name" value="P-loop_NTPase"/>
</dbReference>
<evidence type="ECO:0000256" key="6">
    <source>
        <dbReference type="ARBA" id="ARBA00022840"/>
    </source>
</evidence>
<evidence type="ECO:0000256" key="2">
    <source>
        <dbReference type="ARBA" id="ARBA00011903"/>
    </source>
</evidence>
<dbReference type="SUPFAM" id="SSF52540">
    <property type="entry name" value="P-loop containing nucleoside triphosphate hydrolases"/>
    <property type="match status" value="1"/>
</dbReference>
<feature type="region of interest" description="Disordered" evidence="10">
    <location>
        <begin position="805"/>
        <end position="840"/>
    </location>
</feature>
<accession>A0A5C6B601</accession>
<keyword evidence="11" id="KW-0472">Membrane</keyword>
<keyword evidence="6" id="KW-0067">ATP-binding</keyword>
<dbReference type="GO" id="GO:0004715">
    <property type="term" value="F:non-membrane spanning protein tyrosine kinase activity"/>
    <property type="evidence" value="ECO:0007669"/>
    <property type="project" value="UniProtKB-EC"/>
</dbReference>
<evidence type="ECO:0000256" key="5">
    <source>
        <dbReference type="ARBA" id="ARBA00022777"/>
    </source>
</evidence>
<comment type="similarity">
    <text evidence="1">Belongs to the CpsD/CapB family.</text>
</comment>
<keyword evidence="3 13" id="KW-0808">Transferase</keyword>
<evidence type="ECO:0000256" key="3">
    <source>
        <dbReference type="ARBA" id="ARBA00022679"/>
    </source>
</evidence>
<dbReference type="NCBIfam" id="TIGR01007">
    <property type="entry name" value="eps_fam"/>
    <property type="match status" value="1"/>
</dbReference>
<evidence type="ECO:0000259" key="12">
    <source>
        <dbReference type="Pfam" id="PF13614"/>
    </source>
</evidence>
<protein>
    <recommendedName>
        <fullName evidence="2">non-specific protein-tyrosine kinase</fullName>
        <ecNumber evidence="2">2.7.10.2</ecNumber>
    </recommendedName>
</protein>
<keyword evidence="9" id="KW-0175">Coiled coil</keyword>
<dbReference type="Proteomes" id="UP000320176">
    <property type="component" value="Unassembled WGS sequence"/>
</dbReference>
<keyword evidence="14" id="KW-1185">Reference proteome</keyword>
<proteinExistence type="inferred from homology"/>
<dbReference type="CDD" id="cd05387">
    <property type="entry name" value="BY-kinase"/>
    <property type="match status" value="1"/>
</dbReference>
<dbReference type="OrthoDB" id="9794577at2"/>
<evidence type="ECO:0000256" key="8">
    <source>
        <dbReference type="ARBA" id="ARBA00051245"/>
    </source>
</evidence>
<evidence type="ECO:0000256" key="1">
    <source>
        <dbReference type="ARBA" id="ARBA00007316"/>
    </source>
</evidence>
<dbReference type="GO" id="GO:0005524">
    <property type="term" value="F:ATP binding"/>
    <property type="evidence" value="ECO:0007669"/>
    <property type="project" value="UniProtKB-KW"/>
</dbReference>
<feature type="coiled-coil region" evidence="9">
    <location>
        <begin position="395"/>
        <end position="460"/>
    </location>
</feature>
<dbReference type="EMBL" id="SJPN01000002">
    <property type="protein sequence ID" value="TWU05934.1"/>
    <property type="molecule type" value="Genomic_DNA"/>
</dbReference>
<reference evidence="13 14" key="1">
    <citation type="submission" date="2019-02" db="EMBL/GenBank/DDBJ databases">
        <title>Deep-cultivation of Planctomycetes and their phenomic and genomic characterization uncovers novel biology.</title>
        <authorList>
            <person name="Wiegand S."/>
            <person name="Jogler M."/>
            <person name="Boedeker C."/>
            <person name="Pinto D."/>
            <person name="Vollmers J."/>
            <person name="Rivas-Marin E."/>
            <person name="Kohn T."/>
            <person name="Peeters S.H."/>
            <person name="Heuer A."/>
            <person name="Rast P."/>
            <person name="Oberbeckmann S."/>
            <person name="Bunk B."/>
            <person name="Jeske O."/>
            <person name="Meyerdierks A."/>
            <person name="Storesund J.E."/>
            <person name="Kallscheuer N."/>
            <person name="Luecker S."/>
            <person name="Lage O.M."/>
            <person name="Pohl T."/>
            <person name="Merkel B.J."/>
            <person name="Hornburger P."/>
            <person name="Mueller R.-W."/>
            <person name="Bruemmer F."/>
            <person name="Labrenz M."/>
            <person name="Spormann A.M."/>
            <person name="Op Den Camp H."/>
            <person name="Overmann J."/>
            <person name="Amann R."/>
            <person name="Jetten M.S.M."/>
            <person name="Mascher T."/>
            <person name="Medema M.H."/>
            <person name="Devos D.P."/>
            <person name="Kaster A.-K."/>
            <person name="Ovreas L."/>
            <person name="Rohde M."/>
            <person name="Galperin M.Y."/>
            <person name="Jogler C."/>
        </authorList>
    </citation>
    <scope>NUCLEOTIDE SEQUENCE [LARGE SCALE GENOMIC DNA]</scope>
    <source>
        <strain evidence="13 14">Pla52n</strain>
    </source>
</reference>
<evidence type="ECO:0000256" key="11">
    <source>
        <dbReference type="SAM" id="Phobius"/>
    </source>
</evidence>
<keyword evidence="11" id="KW-0812">Transmembrane</keyword>
<evidence type="ECO:0000313" key="14">
    <source>
        <dbReference type="Proteomes" id="UP000320176"/>
    </source>
</evidence>